<protein>
    <recommendedName>
        <fullName evidence="4 5">Large ribosomal subunit protein uL29</fullName>
    </recommendedName>
</protein>
<evidence type="ECO:0000256" key="3">
    <source>
        <dbReference type="ARBA" id="ARBA00023274"/>
    </source>
</evidence>
<keyword evidence="6" id="KW-0175">Coiled coil</keyword>
<dbReference type="NCBIfam" id="TIGR00012">
    <property type="entry name" value="L29"/>
    <property type="match status" value="1"/>
</dbReference>
<evidence type="ECO:0000256" key="2">
    <source>
        <dbReference type="ARBA" id="ARBA00022980"/>
    </source>
</evidence>
<reference evidence="7 8" key="1">
    <citation type="submission" date="2016-11" db="EMBL/GenBank/DDBJ databases">
        <title>Study of marine rhodopsin-containing bacteria.</title>
        <authorList>
            <person name="Yoshizawa S."/>
            <person name="Kumagai Y."/>
            <person name="Kogure K."/>
        </authorList>
    </citation>
    <scope>NUCLEOTIDE SEQUENCE [LARGE SCALE GENOMIC DNA]</scope>
    <source>
        <strain evidence="7 8">SAORIC-28</strain>
    </source>
</reference>
<evidence type="ECO:0000256" key="5">
    <source>
        <dbReference type="HAMAP-Rule" id="MF_00374"/>
    </source>
</evidence>
<name>A0A271J1D6_9BACT</name>
<dbReference type="InterPro" id="IPR036049">
    <property type="entry name" value="Ribosomal_uL29_sf"/>
</dbReference>
<dbReference type="GO" id="GO:0003735">
    <property type="term" value="F:structural constituent of ribosome"/>
    <property type="evidence" value="ECO:0007669"/>
    <property type="project" value="InterPro"/>
</dbReference>
<dbReference type="Gene3D" id="1.10.287.310">
    <property type="match status" value="1"/>
</dbReference>
<gene>
    <name evidence="5" type="primary">rpmC</name>
    <name evidence="7" type="ORF">BSZ37_10635</name>
</gene>
<dbReference type="Pfam" id="PF00831">
    <property type="entry name" value="Ribosomal_L29"/>
    <property type="match status" value="1"/>
</dbReference>
<evidence type="ECO:0000256" key="1">
    <source>
        <dbReference type="ARBA" id="ARBA00009254"/>
    </source>
</evidence>
<dbReference type="GO" id="GO:1990904">
    <property type="term" value="C:ribonucleoprotein complex"/>
    <property type="evidence" value="ECO:0007669"/>
    <property type="project" value="UniProtKB-KW"/>
</dbReference>
<evidence type="ECO:0000256" key="4">
    <source>
        <dbReference type="ARBA" id="ARBA00035204"/>
    </source>
</evidence>
<dbReference type="GO" id="GO:0005840">
    <property type="term" value="C:ribosome"/>
    <property type="evidence" value="ECO:0007669"/>
    <property type="project" value="UniProtKB-KW"/>
</dbReference>
<sequence>MKANEIRDLNEAEIRQRIAEEERDITDLRFRRSVTGLENPIVLRQKRREIARMKTILREKSEEAGA</sequence>
<evidence type="ECO:0000313" key="8">
    <source>
        <dbReference type="Proteomes" id="UP000216339"/>
    </source>
</evidence>
<dbReference type="Proteomes" id="UP000216339">
    <property type="component" value="Unassembled WGS sequence"/>
</dbReference>
<organism evidence="7 8">
    <name type="scientific">Rubrivirga marina</name>
    <dbReference type="NCBI Taxonomy" id="1196024"/>
    <lineage>
        <taxon>Bacteria</taxon>
        <taxon>Pseudomonadati</taxon>
        <taxon>Rhodothermota</taxon>
        <taxon>Rhodothermia</taxon>
        <taxon>Rhodothermales</taxon>
        <taxon>Rubricoccaceae</taxon>
        <taxon>Rubrivirga</taxon>
    </lineage>
</organism>
<comment type="caution">
    <text evidence="7">The sequence shown here is derived from an EMBL/GenBank/DDBJ whole genome shotgun (WGS) entry which is preliminary data.</text>
</comment>
<dbReference type="SUPFAM" id="SSF46561">
    <property type="entry name" value="Ribosomal protein L29 (L29p)"/>
    <property type="match status" value="1"/>
</dbReference>
<dbReference type="OrthoDB" id="5296761at2"/>
<dbReference type="GO" id="GO:0006412">
    <property type="term" value="P:translation"/>
    <property type="evidence" value="ECO:0007669"/>
    <property type="project" value="UniProtKB-UniRule"/>
</dbReference>
<keyword evidence="8" id="KW-1185">Reference proteome</keyword>
<proteinExistence type="inferred from homology"/>
<keyword evidence="3 5" id="KW-0687">Ribonucleoprotein</keyword>
<comment type="similarity">
    <text evidence="1 5">Belongs to the universal ribosomal protein uL29 family.</text>
</comment>
<feature type="coiled-coil region" evidence="6">
    <location>
        <begin position="2"/>
        <end position="63"/>
    </location>
</feature>
<evidence type="ECO:0000256" key="6">
    <source>
        <dbReference type="SAM" id="Coils"/>
    </source>
</evidence>
<keyword evidence="2 5" id="KW-0689">Ribosomal protein</keyword>
<dbReference type="HAMAP" id="MF_00374">
    <property type="entry name" value="Ribosomal_uL29"/>
    <property type="match status" value="1"/>
</dbReference>
<dbReference type="AlphaFoldDB" id="A0A271J1D6"/>
<accession>A0A271J1D6</accession>
<evidence type="ECO:0000313" key="7">
    <source>
        <dbReference type="EMBL" id="PAP76854.1"/>
    </source>
</evidence>
<dbReference type="CDD" id="cd00427">
    <property type="entry name" value="Ribosomal_L29_HIP"/>
    <property type="match status" value="1"/>
</dbReference>
<dbReference type="InterPro" id="IPR001854">
    <property type="entry name" value="Ribosomal_uL29"/>
</dbReference>
<dbReference type="EMBL" id="MQWD01000001">
    <property type="protein sequence ID" value="PAP76854.1"/>
    <property type="molecule type" value="Genomic_DNA"/>
</dbReference>